<dbReference type="InterPro" id="IPR013108">
    <property type="entry name" value="Amidohydro_3"/>
</dbReference>
<protein>
    <submittedName>
        <fullName evidence="2">Amidohydrolase</fullName>
        <ecNumber evidence="2">3.5.-.-</ecNumber>
    </submittedName>
</protein>
<dbReference type="Pfam" id="PF07969">
    <property type="entry name" value="Amidohydro_3"/>
    <property type="match status" value="1"/>
</dbReference>
<comment type="caution">
    <text evidence="2">The sequence shown here is derived from an EMBL/GenBank/DDBJ whole genome shotgun (WGS) entry which is preliminary data.</text>
</comment>
<dbReference type="InterPro" id="IPR033932">
    <property type="entry name" value="YtcJ-like"/>
</dbReference>
<evidence type="ECO:0000313" key="2">
    <source>
        <dbReference type="EMBL" id="MDI9242215.1"/>
    </source>
</evidence>
<proteinExistence type="predicted"/>
<dbReference type="PANTHER" id="PTHR22642">
    <property type="entry name" value="IMIDAZOLONEPROPIONASE"/>
    <property type="match status" value="1"/>
</dbReference>
<reference evidence="2 3" key="1">
    <citation type="submission" date="2023-05" db="EMBL/GenBank/DDBJ databases">
        <title>[ruminococcus] sp. nov., isolated from a pig farm feces dump.</title>
        <authorList>
            <person name="Chang Y.-H."/>
        </authorList>
    </citation>
    <scope>NUCLEOTIDE SEQUENCE [LARGE SCALE GENOMIC DNA]</scope>
    <source>
        <strain evidence="2 3">YH-rum2234</strain>
    </source>
</reference>
<keyword evidence="3" id="KW-1185">Reference proteome</keyword>
<dbReference type="AlphaFoldDB" id="A0AAP4EZS0"/>
<gene>
    <name evidence="2" type="ORF">QJ036_06945</name>
</gene>
<keyword evidence="2" id="KW-0378">Hydrolase</keyword>
<dbReference type="SUPFAM" id="SSF51338">
    <property type="entry name" value="Composite domain of metallo-dependent hydrolases"/>
    <property type="match status" value="1"/>
</dbReference>
<sequence length="536" mass="58705">MKADKILLSNAVFTGEGEAPFPGGVAIKDNKILAVGSRESLEAYMGSETELFSYGDNLIMPGICEAHGHFPWGALYASDYFLDKILESGSEEECVAMVKEFADAHPDHRQILGQGWFPANWNDAPLPTKASLDAAVPDRPVYLAAADAHTGWLNSAALKECGADKDDPELGPNVVLLPNGEPSGVLREKAWFAYAAGKVLMPGPDIDEEVETDLMRGLNRLGITTFCDCSGILEGTNYDALEWMDQAGRLTVRINLNPAMEPDEEQTEILRQKAQYHSPTLQVTGVKGVVDGVTSTFTGYLLEPYSDRPETAGAPTAPREYFEKCIIAANRKGLGARLHCIGDAAVRMALDLFEASNKVNDNTNVRNTIEHIESIHPDDIPRFKELHVVASMQPRHLPLDANEKISRVGPERCRWEWPHRSILDAGGILAFGTDFPVVEYNPFESIYYAITRNGYDGKPTGVNPEQAVTMAEALRAYTWAGQYASGRDGELGTLEPGKLADVIVLDRNLFDTEAEAIPETKVLLTVFDGAVIYQCE</sequence>
<dbReference type="EC" id="3.5.-.-" evidence="2"/>
<dbReference type="SUPFAM" id="SSF51556">
    <property type="entry name" value="Metallo-dependent hydrolases"/>
    <property type="match status" value="1"/>
</dbReference>
<evidence type="ECO:0000313" key="3">
    <source>
        <dbReference type="Proteomes" id="UP001300383"/>
    </source>
</evidence>
<dbReference type="Gene3D" id="3.10.310.70">
    <property type="match status" value="1"/>
</dbReference>
<dbReference type="InterPro" id="IPR011059">
    <property type="entry name" value="Metal-dep_hydrolase_composite"/>
</dbReference>
<feature type="domain" description="Amidohydrolase 3" evidence="1">
    <location>
        <begin position="57"/>
        <end position="533"/>
    </location>
</feature>
<dbReference type="Proteomes" id="UP001300383">
    <property type="component" value="Unassembled WGS sequence"/>
</dbReference>
<dbReference type="InterPro" id="IPR032466">
    <property type="entry name" value="Metal_Hydrolase"/>
</dbReference>
<dbReference type="RefSeq" id="WP_283230664.1">
    <property type="nucleotide sequence ID" value="NZ_JASGBQ010000009.1"/>
</dbReference>
<dbReference type="GO" id="GO:0016810">
    <property type="term" value="F:hydrolase activity, acting on carbon-nitrogen (but not peptide) bonds"/>
    <property type="evidence" value="ECO:0007669"/>
    <property type="project" value="InterPro"/>
</dbReference>
<dbReference type="CDD" id="cd01300">
    <property type="entry name" value="YtcJ_like"/>
    <property type="match status" value="1"/>
</dbReference>
<dbReference type="Gene3D" id="2.30.40.10">
    <property type="entry name" value="Urease, subunit C, domain 1"/>
    <property type="match status" value="1"/>
</dbReference>
<evidence type="ECO:0000259" key="1">
    <source>
        <dbReference type="Pfam" id="PF07969"/>
    </source>
</evidence>
<dbReference type="Gene3D" id="3.20.20.140">
    <property type="entry name" value="Metal-dependent hydrolases"/>
    <property type="match status" value="1"/>
</dbReference>
<organism evidence="2 3">
    <name type="scientific">Fusibacillus kribbianus</name>
    <dbReference type="NCBI Taxonomy" id="3044208"/>
    <lineage>
        <taxon>Bacteria</taxon>
        <taxon>Bacillati</taxon>
        <taxon>Bacillota</taxon>
        <taxon>Clostridia</taxon>
        <taxon>Lachnospirales</taxon>
        <taxon>Lachnospiraceae</taxon>
        <taxon>Fusibacillus</taxon>
    </lineage>
</organism>
<dbReference type="PANTHER" id="PTHR22642:SF2">
    <property type="entry name" value="PROTEIN LONG AFTER FAR-RED 3"/>
    <property type="match status" value="1"/>
</dbReference>
<name>A0AAP4EZS0_9FIRM</name>
<accession>A0AAP4EZS0</accession>
<dbReference type="EMBL" id="JASGBQ010000009">
    <property type="protein sequence ID" value="MDI9242215.1"/>
    <property type="molecule type" value="Genomic_DNA"/>
</dbReference>